<proteinExistence type="predicted"/>
<protein>
    <submittedName>
        <fullName evidence="2">Uncharacterized protein</fullName>
    </submittedName>
</protein>
<organism evidence="2 3">
    <name type="scientific">Perkinsus olseni</name>
    <name type="common">Perkinsus atlanticus</name>
    <dbReference type="NCBI Taxonomy" id="32597"/>
    <lineage>
        <taxon>Eukaryota</taxon>
        <taxon>Sar</taxon>
        <taxon>Alveolata</taxon>
        <taxon>Perkinsozoa</taxon>
        <taxon>Perkinsea</taxon>
        <taxon>Perkinsida</taxon>
        <taxon>Perkinsidae</taxon>
        <taxon>Perkinsus</taxon>
    </lineage>
</organism>
<evidence type="ECO:0000256" key="1">
    <source>
        <dbReference type="SAM" id="MobiDB-lite"/>
    </source>
</evidence>
<dbReference type="Proteomes" id="UP000574390">
    <property type="component" value="Unassembled WGS sequence"/>
</dbReference>
<accession>A0A7J6QVC9</accession>
<reference evidence="2 3" key="1">
    <citation type="submission" date="2020-04" db="EMBL/GenBank/DDBJ databases">
        <title>Perkinsus olseni comparative genomics.</title>
        <authorList>
            <person name="Bogema D.R."/>
        </authorList>
    </citation>
    <scope>NUCLEOTIDE SEQUENCE [LARGE SCALE GENOMIC DNA]</scope>
    <source>
        <strain evidence="2">ATCC PRA-205</strain>
    </source>
</reference>
<dbReference type="EMBL" id="JABANM010027469">
    <property type="protein sequence ID" value="KAF4711260.1"/>
    <property type="molecule type" value="Genomic_DNA"/>
</dbReference>
<evidence type="ECO:0000313" key="3">
    <source>
        <dbReference type="Proteomes" id="UP000574390"/>
    </source>
</evidence>
<dbReference type="AlphaFoldDB" id="A0A7J6QVC9"/>
<sequence>KRTALTARIVALWKEYVAHSRGSSSDDDTADVGDLSVSAGYGIDECYTLLRPAIGSEHSLCRLANRMTMDEDYHLPRDASPQPLRLRSPTKEARTVPHSGALRPSYAGYAECFHESVGRGTLYAAALRLDRAADPLWLRQAASCFSVGLMVASHNTLNLYLRRTTSRQHKACESGLYAMRGLLIGAVATIPLVLCPDPYLRAALSAAFIARALDIAAMRLMMRLIRAGPCLTSNGDVDSAGALHSEGELPRWLPLWRPEEVIQSRIPLGEDMKSVCRTEEKPLDPSSCWALSRGELPPKWHTASFHQTSRRLGVLAAPTIERAVMYGGDQRGGSPIAKSVLRALVLSMALHLPPQLLRKSSIVGAAPAMLHRATRSFLPKSRSPVIRTIERLLACWIATRAASKMFCSLDLRLMLAVSLVAWPLRVISIQAMERLLTRDTTALLDPVILAPLLEMISTGRGPTDTARLGMRLALFALEALCVGAAGATLIDAYLRQPLLVTFARRLLDDDRKHTSLFYDGGNRIALHQVI</sequence>
<gene>
    <name evidence="2" type="ORF">FOZ62_024549</name>
</gene>
<name>A0A7J6QVC9_PEROL</name>
<feature type="region of interest" description="Disordered" evidence="1">
    <location>
        <begin position="74"/>
        <end position="97"/>
    </location>
</feature>
<feature type="non-terminal residue" evidence="2">
    <location>
        <position position="530"/>
    </location>
</feature>
<evidence type="ECO:0000313" key="2">
    <source>
        <dbReference type="EMBL" id="KAF4711260.1"/>
    </source>
</evidence>
<comment type="caution">
    <text evidence="2">The sequence shown here is derived from an EMBL/GenBank/DDBJ whole genome shotgun (WGS) entry which is preliminary data.</text>
</comment>